<accession>A0ABU6JVQ7</accession>
<dbReference type="Gene3D" id="1.20.58.380">
    <property type="entry name" value="Flagellar protein flit"/>
    <property type="match status" value="1"/>
</dbReference>
<dbReference type="InterPro" id="IPR008622">
    <property type="entry name" value="FliT"/>
</dbReference>
<dbReference type="RefSeq" id="WP_327619618.1">
    <property type="nucleotide sequence ID" value="NZ_JAYWTM010000029.1"/>
</dbReference>
<organism evidence="6 7">
    <name type="scientific">Brenneria populi</name>
    <dbReference type="NCBI Taxonomy" id="1505588"/>
    <lineage>
        <taxon>Bacteria</taxon>
        <taxon>Pseudomonadati</taxon>
        <taxon>Pseudomonadota</taxon>
        <taxon>Gammaproteobacteria</taxon>
        <taxon>Enterobacterales</taxon>
        <taxon>Pectobacteriaceae</taxon>
        <taxon>Brenneria</taxon>
    </lineage>
</organism>
<evidence type="ECO:0000256" key="4">
    <source>
        <dbReference type="ARBA" id="ARBA00023186"/>
    </source>
</evidence>
<reference evidence="6 7" key="1">
    <citation type="journal article" date="2017" name="Int. J. Syst. Evol. Microbiol.">
        <title>Brenneria populi subsp. brevivirga subsp. nov. isolated from symptomatic bark of Populus x euramericana canker, and description of Brenneria populi subsp. populi subsp. nov.</title>
        <authorList>
            <person name="Zheng M.H."/>
            <person name="Piao C.G."/>
            <person name="Xue H."/>
            <person name="Guo M.W."/>
            <person name="Li Y."/>
        </authorList>
    </citation>
    <scope>NUCLEOTIDE SEQUENCE [LARGE SCALE GENOMIC DNA]</scope>
    <source>
        <strain evidence="6 7">D9-5</strain>
    </source>
</reference>
<comment type="caution">
    <text evidence="6">The sequence shown here is derived from an EMBL/GenBank/DDBJ whole genome shotgun (WGS) entry which is preliminary data.</text>
</comment>
<evidence type="ECO:0000256" key="2">
    <source>
        <dbReference type="ARBA" id="ARBA00022490"/>
    </source>
</evidence>
<dbReference type="Proteomes" id="UP001309705">
    <property type="component" value="Unassembled WGS sequence"/>
</dbReference>
<dbReference type="Pfam" id="PF05400">
    <property type="entry name" value="FliT"/>
    <property type="match status" value="1"/>
</dbReference>
<keyword evidence="4" id="KW-0143">Chaperone</keyword>
<dbReference type="EMBL" id="JAYWTM010000029">
    <property type="protein sequence ID" value="MEC5344865.1"/>
    <property type="molecule type" value="Genomic_DNA"/>
</dbReference>
<evidence type="ECO:0000256" key="1">
    <source>
        <dbReference type="ARBA" id="ARBA00004514"/>
    </source>
</evidence>
<comment type="subcellular location">
    <subcellularLocation>
        <location evidence="1">Cytoplasm</location>
        <location evidence="1">Cytosol</location>
    </subcellularLocation>
</comment>
<evidence type="ECO:0000313" key="7">
    <source>
        <dbReference type="Proteomes" id="UP001309705"/>
    </source>
</evidence>
<gene>
    <name evidence="6" type="primary">fliT</name>
    <name evidence="6" type="ORF">VSX58_19910</name>
</gene>
<evidence type="ECO:0000256" key="5">
    <source>
        <dbReference type="ARBA" id="ARBA00093797"/>
    </source>
</evidence>
<evidence type="ECO:0000256" key="3">
    <source>
        <dbReference type="ARBA" id="ARBA00022795"/>
    </source>
</evidence>
<sequence>MNASEPILSLYQQLLALSNECLLLAKQAEWDKLIEFSHRYVTTVEKLSHINENNAVELTEEEQQTVRIVLQRTLRNEQEVKILLQARMRDLKGLMNISSQQHSVNSAYNKFSDRKSILTGKIIDE</sequence>
<keyword evidence="2" id="KW-0963">Cytoplasm</keyword>
<proteinExistence type="predicted"/>
<keyword evidence="6" id="KW-0969">Cilium</keyword>
<keyword evidence="7" id="KW-1185">Reference proteome</keyword>
<keyword evidence="6" id="KW-0966">Cell projection</keyword>
<protein>
    <recommendedName>
        <fullName evidence="5">Flagellar protein FliT</fullName>
    </recommendedName>
</protein>
<evidence type="ECO:0000313" key="6">
    <source>
        <dbReference type="EMBL" id="MEC5344865.1"/>
    </source>
</evidence>
<name>A0ABU6JVQ7_9GAMM</name>
<keyword evidence="6" id="KW-0282">Flagellum</keyword>
<keyword evidence="3" id="KW-1005">Bacterial flagellum biogenesis</keyword>